<feature type="domain" description="MADF" evidence="2">
    <location>
        <begin position="20"/>
        <end position="84"/>
    </location>
</feature>
<dbReference type="Pfam" id="PF10545">
    <property type="entry name" value="MADF_DNA_bdg"/>
    <property type="match status" value="1"/>
</dbReference>
<sequence>MSWRSEAICGTSLVKTTTIAKREIAYTELEDILKHTKHDIKAKIAGLRTQLGREIAKTNSWKSGQATSEKYKSTWAFYDKLQFLLPVTQAGKSKDNLSQDQELLIDTQDEFDQESLSSASPTCTEILEATPRISEKYVSEKLATFDKRLRMIAEKRISDILFEIEMNSHNTMSQVQAPVPQGHSAGTYMSLLRD</sequence>
<evidence type="ECO:0000313" key="3">
    <source>
        <dbReference type="EMBL" id="PFX24975.1"/>
    </source>
</evidence>
<reference evidence="4" key="1">
    <citation type="journal article" date="2017" name="bioRxiv">
        <title>Comparative analysis of the genomes of Stylophora pistillata and Acropora digitifera provides evidence for extensive differences between species of corals.</title>
        <authorList>
            <person name="Voolstra C.R."/>
            <person name="Li Y."/>
            <person name="Liew Y.J."/>
            <person name="Baumgarten S."/>
            <person name="Zoccola D."/>
            <person name="Flot J.-F."/>
            <person name="Tambutte S."/>
            <person name="Allemand D."/>
            <person name="Aranda M."/>
        </authorList>
    </citation>
    <scope>NUCLEOTIDE SEQUENCE [LARGE SCALE GENOMIC DNA]</scope>
</reference>
<protein>
    <recommendedName>
        <fullName evidence="2">MADF domain-containing protein</fullName>
    </recommendedName>
</protein>
<dbReference type="Proteomes" id="UP000225706">
    <property type="component" value="Unassembled WGS sequence"/>
</dbReference>
<feature type="region of interest" description="Disordered" evidence="1">
    <location>
        <begin position="173"/>
        <end position="194"/>
    </location>
</feature>
<dbReference type="InterPro" id="IPR006578">
    <property type="entry name" value="MADF-dom"/>
</dbReference>
<keyword evidence="4" id="KW-1185">Reference proteome</keyword>
<name>A0A2B4S933_STYPI</name>
<dbReference type="OrthoDB" id="5978065at2759"/>
<comment type="caution">
    <text evidence="3">The sequence shown here is derived from an EMBL/GenBank/DDBJ whole genome shotgun (WGS) entry which is preliminary data.</text>
</comment>
<dbReference type="EMBL" id="LSMT01000163">
    <property type="protein sequence ID" value="PFX24975.1"/>
    <property type="molecule type" value="Genomic_DNA"/>
</dbReference>
<dbReference type="AlphaFoldDB" id="A0A2B4S933"/>
<dbReference type="PANTHER" id="PTHR21505:SF12">
    <property type="entry name" value="MADF DOMAIN-CONTAINING PROTEIN-RELATED"/>
    <property type="match status" value="1"/>
</dbReference>
<dbReference type="PANTHER" id="PTHR21505">
    <property type="entry name" value="MADF DOMAIN-CONTAINING PROTEIN-RELATED"/>
    <property type="match status" value="1"/>
</dbReference>
<accession>A0A2B4S933</accession>
<gene>
    <name evidence="3" type="ORF">AWC38_SpisGene10456</name>
</gene>
<evidence type="ECO:0000313" key="4">
    <source>
        <dbReference type="Proteomes" id="UP000225706"/>
    </source>
</evidence>
<evidence type="ECO:0000256" key="1">
    <source>
        <dbReference type="SAM" id="MobiDB-lite"/>
    </source>
</evidence>
<organism evidence="3 4">
    <name type="scientific">Stylophora pistillata</name>
    <name type="common">Smooth cauliflower coral</name>
    <dbReference type="NCBI Taxonomy" id="50429"/>
    <lineage>
        <taxon>Eukaryota</taxon>
        <taxon>Metazoa</taxon>
        <taxon>Cnidaria</taxon>
        <taxon>Anthozoa</taxon>
        <taxon>Hexacorallia</taxon>
        <taxon>Scleractinia</taxon>
        <taxon>Astrocoeniina</taxon>
        <taxon>Pocilloporidae</taxon>
        <taxon>Stylophora</taxon>
    </lineage>
</organism>
<evidence type="ECO:0000259" key="2">
    <source>
        <dbReference type="Pfam" id="PF10545"/>
    </source>
</evidence>
<proteinExistence type="predicted"/>